<dbReference type="EMBL" id="KB822721">
    <property type="protein sequence ID" value="ETN39607.1"/>
    <property type="molecule type" value="Genomic_DNA"/>
</dbReference>
<accession>W2RT20</accession>
<evidence type="ECO:0000313" key="3">
    <source>
        <dbReference type="Proteomes" id="UP000030752"/>
    </source>
</evidence>
<feature type="compositionally biased region" description="Low complexity" evidence="1">
    <location>
        <begin position="102"/>
        <end position="116"/>
    </location>
</feature>
<gene>
    <name evidence="2" type="ORF">HMPREF1541_05833</name>
</gene>
<organism evidence="2 3">
    <name type="scientific">Cyphellophora europaea (strain CBS 101466)</name>
    <name type="common">Phialophora europaea</name>
    <dbReference type="NCBI Taxonomy" id="1220924"/>
    <lineage>
        <taxon>Eukaryota</taxon>
        <taxon>Fungi</taxon>
        <taxon>Dikarya</taxon>
        <taxon>Ascomycota</taxon>
        <taxon>Pezizomycotina</taxon>
        <taxon>Eurotiomycetes</taxon>
        <taxon>Chaetothyriomycetidae</taxon>
        <taxon>Chaetothyriales</taxon>
        <taxon>Cyphellophoraceae</taxon>
        <taxon>Cyphellophora</taxon>
    </lineage>
</organism>
<keyword evidence="3" id="KW-1185">Reference proteome</keyword>
<dbReference type="HOGENOM" id="CLU_085828_0_0_1"/>
<evidence type="ECO:0000313" key="2">
    <source>
        <dbReference type="EMBL" id="ETN39607.1"/>
    </source>
</evidence>
<dbReference type="PANTHER" id="PTHR12403">
    <property type="entry name" value="TRAFFICKING PROTEIN PARTICLE COMPLEX SUBUNIT 2"/>
    <property type="match status" value="1"/>
</dbReference>
<dbReference type="AlphaFoldDB" id="W2RT20"/>
<dbReference type="eggNOG" id="KOG3487">
    <property type="taxonomic scope" value="Eukaryota"/>
</dbReference>
<dbReference type="InParanoid" id="W2RT20"/>
<dbReference type="OrthoDB" id="10252102at2759"/>
<dbReference type="SUPFAM" id="SSF64356">
    <property type="entry name" value="SNARE-like"/>
    <property type="match status" value="1"/>
</dbReference>
<dbReference type="InterPro" id="IPR006722">
    <property type="entry name" value="Sedlin"/>
</dbReference>
<dbReference type="RefSeq" id="XP_008718392.1">
    <property type="nucleotide sequence ID" value="XM_008720170.1"/>
</dbReference>
<dbReference type="GO" id="GO:0005737">
    <property type="term" value="C:cytoplasm"/>
    <property type="evidence" value="ECO:0007669"/>
    <property type="project" value="GOC"/>
</dbReference>
<dbReference type="InterPro" id="IPR011012">
    <property type="entry name" value="Longin-like_dom_sf"/>
</dbReference>
<protein>
    <recommendedName>
        <fullName evidence="4">Trafficking protein particle complex subunit 2</fullName>
    </recommendedName>
</protein>
<dbReference type="VEuPathDB" id="FungiDB:HMPREF1541_05833"/>
<dbReference type="STRING" id="1220924.W2RT20"/>
<dbReference type="Pfam" id="PF04628">
    <property type="entry name" value="Sedlin_N"/>
    <property type="match status" value="1"/>
</dbReference>
<reference evidence="2 3" key="1">
    <citation type="submission" date="2013-03" db="EMBL/GenBank/DDBJ databases">
        <title>The Genome Sequence of Phialophora europaea CBS 101466.</title>
        <authorList>
            <consortium name="The Broad Institute Genomics Platform"/>
            <person name="Cuomo C."/>
            <person name="de Hoog S."/>
            <person name="Gorbushina A."/>
            <person name="Walker B."/>
            <person name="Young S.K."/>
            <person name="Zeng Q."/>
            <person name="Gargeya S."/>
            <person name="Fitzgerald M."/>
            <person name="Haas B."/>
            <person name="Abouelleil A."/>
            <person name="Allen A.W."/>
            <person name="Alvarado L."/>
            <person name="Arachchi H.M."/>
            <person name="Berlin A.M."/>
            <person name="Chapman S.B."/>
            <person name="Gainer-Dewar J."/>
            <person name="Goldberg J."/>
            <person name="Griggs A."/>
            <person name="Gujja S."/>
            <person name="Hansen M."/>
            <person name="Howarth C."/>
            <person name="Imamovic A."/>
            <person name="Ireland A."/>
            <person name="Larimer J."/>
            <person name="McCowan C."/>
            <person name="Murphy C."/>
            <person name="Pearson M."/>
            <person name="Poon T.W."/>
            <person name="Priest M."/>
            <person name="Roberts A."/>
            <person name="Saif S."/>
            <person name="Shea T."/>
            <person name="Sisk P."/>
            <person name="Sykes S."/>
            <person name="Wortman J."/>
            <person name="Nusbaum C."/>
            <person name="Birren B."/>
        </authorList>
    </citation>
    <scope>NUCLEOTIDE SEQUENCE [LARGE SCALE GENOMIC DNA]</scope>
    <source>
        <strain evidence="2 3">CBS 101466</strain>
    </source>
</reference>
<dbReference type="GeneID" id="19973172"/>
<evidence type="ECO:0008006" key="4">
    <source>
        <dbReference type="Google" id="ProtNLM"/>
    </source>
</evidence>
<proteinExistence type="predicted"/>
<evidence type="ECO:0000256" key="1">
    <source>
        <dbReference type="SAM" id="MobiDB-lite"/>
    </source>
</evidence>
<sequence length="172" mass="19339">MSYYFVIISPTDTPLFELTFGTSKAGGDGIARFRNGETSRYMNQFIVHAALDVVEEVQWLTPNMWLKVIDSYAPTSSHVSCFIAGSNHRFMLLHQPTPMPTSSAGSRASTISSNSIPHNPTSPQTEDAIRQFMTEVFELWVKASMNPFYRLNSQVVSPVFRQRVTAAGRKWL</sequence>
<feature type="region of interest" description="Disordered" evidence="1">
    <location>
        <begin position="102"/>
        <end position="124"/>
    </location>
</feature>
<dbReference type="GO" id="GO:0006888">
    <property type="term" value="P:endoplasmic reticulum to Golgi vesicle-mediated transport"/>
    <property type="evidence" value="ECO:0007669"/>
    <property type="project" value="InterPro"/>
</dbReference>
<dbReference type="Gene3D" id="3.30.450.70">
    <property type="match status" value="1"/>
</dbReference>
<dbReference type="CDD" id="cd14825">
    <property type="entry name" value="TRAPPC2_sedlin"/>
    <property type="match status" value="1"/>
</dbReference>
<dbReference type="Proteomes" id="UP000030752">
    <property type="component" value="Unassembled WGS sequence"/>
</dbReference>
<dbReference type="FunCoup" id="W2RT20">
    <property type="interactions" value="350"/>
</dbReference>
<name>W2RT20_CYPE1</name>